<feature type="compositionally biased region" description="Acidic residues" evidence="1">
    <location>
        <begin position="11"/>
        <end position="27"/>
    </location>
</feature>
<feature type="region of interest" description="Disordered" evidence="1">
    <location>
        <begin position="1"/>
        <end position="53"/>
    </location>
</feature>
<protein>
    <submittedName>
        <fullName evidence="2">Uncharacterized protein</fullName>
    </submittedName>
</protein>
<evidence type="ECO:0000313" key="2">
    <source>
        <dbReference type="EMBL" id="KPP76557.1"/>
    </source>
</evidence>
<evidence type="ECO:0000313" key="3">
    <source>
        <dbReference type="Proteomes" id="UP000034805"/>
    </source>
</evidence>
<dbReference type="EMBL" id="JARO02001073">
    <property type="protein sequence ID" value="KPP76557.1"/>
    <property type="molecule type" value="Genomic_DNA"/>
</dbReference>
<organism evidence="2 3">
    <name type="scientific">Scleropages formosus</name>
    <name type="common">Asian bonytongue</name>
    <name type="synonym">Osteoglossum formosum</name>
    <dbReference type="NCBI Taxonomy" id="113540"/>
    <lineage>
        <taxon>Eukaryota</taxon>
        <taxon>Metazoa</taxon>
        <taxon>Chordata</taxon>
        <taxon>Craniata</taxon>
        <taxon>Vertebrata</taxon>
        <taxon>Euteleostomi</taxon>
        <taxon>Actinopterygii</taxon>
        <taxon>Neopterygii</taxon>
        <taxon>Teleostei</taxon>
        <taxon>Osteoglossocephala</taxon>
        <taxon>Osteoglossomorpha</taxon>
        <taxon>Osteoglossiformes</taxon>
        <taxon>Osteoglossidae</taxon>
        <taxon>Scleropages</taxon>
    </lineage>
</organism>
<feature type="compositionally biased region" description="Basic and acidic residues" evidence="1">
    <location>
        <begin position="28"/>
        <end position="42"/>
    </location>
</feature>
<dbReference type="AlphaFoldDB" id="A0A0P7XMR7"/>
<feature type="compositionally biased region" description="Basic and acidic residues" evidence="1">
    <location>
        <begin position="1"/>
        <end position="10"/>
    </location>
</feature>
<reference evidence="2 3" key="1">
    <citation type="submission" date="2015-08" db="EMBL/GenBank/DDBJ databases">
        <title>The genome of the Asian arowana (Scleropages formosus).</title>
        <authorList>
            <person name="Tan M.H."/>
            <person name="Gan H.M."/>
            <person name="Croft L.J."/>
            <person name="Austin C.M."/>
        </authorList>
    </citation>
    <scope>NUCLEOTIDE SEQUENCE [LARGE SCALE GENOMIC DNA]</scope>
    <source>
        <strain evidence="2">Aro1</strain>
    </source>
</reference>
<gene>
    <name evidence="2" type="ORF">Z043_104084</name>
</gene>
<name>A0A0P7XMR7_SCLFO</name>
<evidence type="ECO:0000256" key="1">
    <source>
        <dbReference type="SAM" id="MobiDB-lite"/>
    </source>
</evidence>
<accession>A0A0P7XMR7</accession>
<feature type="compositionally biased region" description="Basic residues" evidence="1">
    <location>
        <begin position="43"/>
        <end position="53"/>
    </location>
</feature>
<feature type="non-terminal residue" evidence="2">
    <location>
        <position position="1"/>
    </location>
</feature>
<sequence length="53" mass="6070">TPEDTKKSDGEDNSAEPSPEEEGEEEGKEAGKEEKQEDDVLRRSPRNRRVRKD</sequence>
<dbReference type="Proteomes" id="UP000034805">
    <property type="component" value="Unassembled WGS sequence"/>
</dbReference>
<comment type="caution">
    <text evidence="2">The sequence shown here is derived from an EMBL/GenBank/DDBJ whole genome shotgun (WGS) entry which is preliminary data.</text>
</comment>
<proteinExistence type="predicted"/>